<keyword evidence="1" id="KW-0479">Metal-binding</keyword>
<dbReference type="Proteomes" id="UP001162164">
    <property type="component" value="Unassembled WGS sequence"/>
</dbReference>
<comment type="caution">
    <text evidence="4">The sequence shown here is derived from an EMBL/GenBank/DDBJ whole genome shotgun (WGS) entry which is preliminary data.</text>
</comment>
<sequence length="681" mass="78289">MYNNFPTLGILNRIILEGPMHQEGDLGNFNQPFNSADPAVGLCADISSMSTDAEVFDLSKSDDSSSEVCHRKEPFHCQPTPGDLLPNNIDEKCDKTDDDISKSKKIVYSALEKLNNANYFNRKDEEKFNENVPDLKLKPTVSQIIKNDFELKNTPKKKKNRKRTKWDQDDVIYELQPKSAPCTGMQCVFSHIESPSEFYIHIVDEESVVIDLMTEQINEYFQGTVSDFESKEEICAYIVDYGLAFISEYNGWSRVRILDWDLESKCDEVLVQLVDFGNKRRVSYKNLRKMTKDLAQYPMLAVKCHLPLMYPPNSTFFNRLTAWPAETIDALVGLSGLFVLETAESQENKIFQIVYAAQEGDSVAIDMYNLQETTPEQTVGQILLDLRLAEQIVEEPDEENLEVEEFLQDVNTLGMVDNINEAIAGYDPRDEARICRFTKSNGTCYKGKNCKLEHIPLDKDGFTTDKEPVFREAMETLQLPANGDSVILLITGIKDACSFYAQIVKNIHKEKNRDQEYVIDIDFYTLLATMNNPKIGQSYEKFKIPPAIGEVVIAQHRYNRKWLRAVVRERLTWNDDESDEYQVYMVDFGDCLNLPRGALRKIKPHYLQLPFQAIECYIHNYRAKRNCDTKRTVAMSASLPLKVWIKTFNEFDIAKKLVENGFAEERKYDSNPQDGCLIELY</sequence>
<gene>
    <name evidence="4" type="ORF">NQ317_013727</name>
</gene>
<evidence type="ECO:0000256" key="1">
    <source>
        <dbReference type="PROSITE-ProRule" id="PRU00723"/>
    </source>
</evidence>
<dbReference type="SMART" id="SM00333">
    <property type="entry name" value="TUDOR"/>
    <property type="match status" value="2"/>
</dbReference>
<evidence type="ECO:0000313" key="4">
    <source>
        <dbReference type="EMBL" id="KAJ8979978.1"/>
    </source>
</evidence>
<organism evidence="4 5">
    <name type="scientific">Molorchus minor</name>
    <dbReference type="NCBI Taxonomy" id="1323400"/>
    <lineage>
        <taxon>Eukaryota</taxon>
        <taxon>Metazoa</taxon>
        <taxon>Ecdysozoa</taxon>
        <taxon>Arthropoda</taxon>
        <taxon>Hexapoda</taxon>
        <taxon>Insecta</taxon>
        <taxon>Pterygota</taxon>
        <taxon>Neoptera</taxon>
        <taxon>Endopterygota</taxon>
        <taxon>Coleoptera</taxon>
        <taxon>Polyphaga</taxon>
        <taxon>Cucujiformia</taxon>
        <taxon>Chrysomeloidea</taxon>
        <taxon>Cerambycidae</taxon>
        <taxon>Lamiinae</taxon>
        <taxon>Monochamini</taxon>
        <taxon>Molorchus</taxon>
    </lineage>
</organism>
<dbReference type="PROSITE" id="PS50103">
    <property type="entry name" value="ZF_C3H1"/>
    <property type="match status" value="1"/>
</dbReference>
<dbReference type="EMBL" id="JAPWTJ010000298">
    <property type="protein sequence ID" value="KAJ8979978.1"/>
    <property type="molecule type" value="Genomic_DNA"/>
</dbReference>
<dbReference type="PANTHER" id="PTHR22948:SF76">
    <property type="entry name" value="FI20010P1-RELATED"/>
    <property type="match status" value="1"/>
</dbReference>
<name>A0ABQ9JPQ2_9CUCU</name>
<dbReference type="InterPro" id="IPR002999">
    <property type="entry name" value="Tudor"/>
</dbReference>
<reference evidence="4" key="1">
    <citation type="journal article" date="2023" name="Insect Mol. Biol.">
        <title>Genome sequencing provides insights into the evolution of gene families encoding plant cell wall-degrading enzymes in longhorned beetles.</title>
        <authorList>
            <person name="Shin N.R."/>
            <person name="Okamura Y."/>
            <person name="Kirsch R."/>
            <person name="Pauchet Y."/>
        </authorList>
    </citation>
    <scope>NUCLEOTIDE SEQUENCE</scope>
    <source>
        <strain evidence="4">MMC_N1</strain>
    </source>
</reference>
<evidence type="ECO:0000259" key="3">
    <source>
        <dbReference type="PROSITE" id="PS50304"/>
    </source>
</evidence>
<dbReference type="InterPro" id="IPR050621">
    <property type="entry name" value="Tudor_domain_containing"/>
</dbReference>
<proteinExistence type="predicted"/>
<evidence type="ECO:0000259" key="2">
    <source>
        <dbReference type="PROSITE" id="PS50103"/>
    </source>
</evidence>
<dbReference type="InterPro" id="IPR000571">
    <property type="entry name" value="Znf_CCCH"/>
</dbReference>
<protein>
    <recommendedName>
        <fullName evidence="6">C3H1-type domain-containing protein</fullName>
    </recommendedName>
</protein>
<evidence type="ECO:0008006" key="6">
    <source>
        <dbReference type="Google" id="ProtNLM"/>
    </source>
</evidence>
<dbReference type="PANTHER" id="PTHR22948">
    <property type="entry name" value="TUDOR DOMAIN CONTAINING PROTEIN"/>
    <property type="match status" value="1"/>
</dbReference>
<feature type="domain" description="C3H1-type" evidence="2">
    <location>
        <begin position="429"/>
        <end position="457"/>
    </location>
</feature>
<dbReference type="Gene3D" id="2.30.30.140">
    <property type="match status" value="2"/>
</dbReference>
<dbReference type="SUPFAM" id="SSF63748">
    <property type="entry name" value="Tudor/PWWP/MBT"/>
    <property type="match status" value="2"/>
</dbReference>
<keyword evidence="1" id="KW-0863">Zinc-finger</keyword>
<keyword evidence="1" id="KW-0862">Zinc</keyword>
<accession>A0ABQ9JPQ2</accession>
<feature type="domain" description="Tudor" evidence="3">
    <location>
        <begin position="545"/>
        <end position="609"/>
    </location>
</feature>
<dbReference type="PROSITE" id="PS50304">
    <property type="entry name" value="TUDOR"/>
    <property type="match status" value="2"/>
</dbReference>
<evidence type="ECO:0000313" key="5">
    <source>
        <dbReference type="Proteomes" id="UP001162164"/>
    </source>
</evidence>
<feature type="domain" description="Tudor" evidence="3">
    <location>
        <begin position="228"/>
        <end position="297"/>
    </location>
</feature>
<keyword evidence="5" id="KW-1185">Reference proteome</keyword>
<dbReference type="Pfam" id="PF00567">
    <property type="entry name" value="TUDOR"/>
    <property type="match status" value="2"/>
</dbReference>
<feature type="zinc finger region" description="C3H1-type" evidence="1">
    <location>
        <begin position="429"/>
        <end position="457"/>
    </location>
</feature>